<dbReference type="InterPro" id="IPR017853">
    <property type="entry name" value="GH"/>
</dbReference>
<evidence type="ECO:0000256" key="4">
    <source>
        <dbReference type="RuleBase" id="RU361153"/>
    </source>
</evidence>
<dbReference type="PANTHER" id="PTHR31297">
    <property type="entry name" value="GLUCAN ENDO-1,6-BETA-GLUCOSIDASE B"/>
    <property type="match status" value="1"/>
</dbReference>
<sequence>MMPQEWQNMGGQDCSDCSTCIRSEWALVKAFPDTADQLFQSHWESWFTQSDVDALQQLGLNTVRIPLGFWIVEPLVDSSSEFYAKGGIKELKRGLGQLKAAGISAILDHHAVPGVQWADNPNTGQCTSNVQFYTDANYHRALIWAAVMTALSHLDPDFGSVFAIEAVNEVIMDASQTPGYGDYQSNFVETVRAVELSLGVQVPGLQAAGSTTGNATTDLLQMAQELSGSNAEISQVLSDAAPMLAWAMSDLGLTSSTPSSTSALYTLFMDYNWQTGDKSNPAAAAIGPQFYDNHLYYAFGGTADATTDAYLTSLCTLNRVQADAESSNSPLVFGEWSLQTEFTADDSFLVQFADAQKMAYSQGAGWIYWNFKVENSSLSGDLGRQWSYYEGISRGYFTQDPSAYHDSTVCNSYGGSSTASSSQASSASSPASTSSNTPSTSTSDSLSSSGTLSASTASVEAASSSSSTPVASSSASTLDPAATSRLTSPSASS</sequence>
<dbReference type="GO" id="GO:0005576">
    <property type="term" value="C:extracellular region"/>
    <property type="evidence" value="ECO:0007669"/>
    <property type="project" value="TreeGrafter"/>
</dbReference>
<dbReference type="GO" id="GO:0009986">
    <property type="term" value="C:cell surface"/>
    <property type="evidence" value="ECO:0007669"/>
    <property type="project" value="TreeGrafter"/>
</dbReference>
<dbReference type="Pfam" id="PF00150">
    <property type="entry name" value="Cellulase"/>
    <property type="match status" value="1"/>
</dbReference>
<dbReference type="PANTHER" id="PTHR31297:SF42">
    <property type="entry name" value="GLYCOSIDE HYDROLASE FAMILY 5 DOMAIN-CONTAINING PROTEIN"/>
    <property type="match status" value="1"/>
</dbReference>
<dbReference type="Gene3D" id="3.20.20.80">
    <property type="entry name" value="Glycosidases"/>
    <property type="match status" value="1"/>
</dbReference>
<evidence type="ECO:0000313" key="7">
    <source>
        <dbReference type="EMBL" id="KLO13684.1"/>
    </source>
</evidence>
<proteinExistence type="inferred from homology"/>
<evidence type="ECO:0000259" key="6">
    <source>
        <dbReference type="Pfam" id="PF00150"/>
    </source>
</evidence>
<evidence type="ECO:0000256" key="3">
    <source>
        <dbReference type="ARBA" id="ARBA00023295"/>
    </source>
</evidence>
<evidence type="ECO:0000256" key="1">
    <source>
        <dbReference type="ARBA" id="ARBA00005641"/>
    </source>
</evidence>
<comment type="similarity">
    <text evidence="1 4">Belongs to the glycosyl hydrolase 5 (cellulase A) family.</text>
</comment>
<dbReference type="EMBL" id="KQ085955">
    <property type="protein sequence ID" value="KLO13684.1"/>
    <property type="molecule type" value="Genomic_DNA"/>
</dbReference>
<dbReference type="InterPro" id="IPR001547">
    <property type="entry name" value="Glyco_hydro_5"/>
</dbReference>
<feature type="compositionally biased region" description="Polar residues" evidence="5">
    <location>
        <begin position="484"/>
        <end position="493"/>
    </location>
</feature>
<keyword evidence="8" id="KW-1185">Reference proteome</keyword>
<dbReference type="GO" id="GO:0008422">
    <property type="term" value="F:beta-glucosidase activity"/>
    <property type="evidence" value="ECO:0007669"/>
    <property type="project" value="TreeGrafter"/>
</dbReference>
<organism evidence="7 8">
    <name type="scientific">Schizopora paradoxa</name>
    <dbReference type="NCBI Taxonomy" id="27342"/>
    <lineage>
        <taxon>Eukaryota</taxon>
        <taxon>Fungi</taxon>
        <taxon>Dikarya</taxon>
        <taxon>Basidiomycota</taxon>
        <taxon>Agaricomycotina</taxon>
        <taxon>Agaricomycetes</taxon>
        <taxon>Hymenochaetales</taxon>
        <taxon>Schizoporaceae</taxon>
        <taxon>Schizopora</taxon>
    </lineage>
</organism>
<feature type="domain" description="Glycoside hydrolase family 5" evidence="6">
    <location>
        <begin position="41"/>
        <end position="372"/>
    </location>
</feature>
<feature type="region of interest" description="Disordered" evidence="5">
    <location>
        <begin position="421"/>
        <end position="493"/>
    </location>
</feature>
<accession>A0A0H2RP94</accession>
<keyword evidence="3 4" id="KW-0326">Glycosidase</keyword>
<reference evidence="7 8" key="1">
    <citation type="submission" date="2015-04" db="EMBL/GenBank/DDBJ databases">
        <title>Complete genome sequence of Schizopora paradoxa KUC8140, a cosmopolitan wood degrader in East Asia.</title>
        <authorList>
            <consortium name="DOE Joint Genome Institute"/>
            <person name="Min B."/>
            <person name="Park H."/>
            <person name="Jang Y."/>
            <person name="Kim J.-J."/>
            <person name="Kim K.H."/>
            <person name="Pangilinan J."/>
            <person name="Lipzen A."/>
            <person name="Riley R."/>
            <person name="Grigoriev I.V."/>
            <person name="Spatafora J.W."/>
            <person name="Choi I.-G."/>
        </authorList>
    </citation>
    <scope>NUCLEOTIDE SEQUENCE [LARGE SCALE GENOMIC DNA]</scope>
    <source>
        <strain evidence="7 8">KUC8140</strain>
    </source>
</reference>
<evidence type="ECO:0000313" key="8">
    <source>
        <dbReference type="Proteomes" id="UP000053477"/>
    </source>
</evidence>
<dbReference type="Proteomes" id="UP000053477">
    <property type="component" value="Unassembled WGS sequence"/>
</dbReference>
<dbReference type="InterPro" id="IPR050386">
    <property type="entry name" value="Glycosyl_hydrolase_5"/>
</dbReference>
<evidence type="ECO:0000256" key="5">
    <source>
        <dbReference type="SAM" id="MobiDB-lite"/>
    </source>
</evidence>
<dbReference type="InParanoid" id="A0A0H2RP94"/>
<evidence type="ECO:0000256" key="2">
    <source>
        <dbReference type="ARBA" id="ARBA00022801"/>
    </source>
</evidence>
<dbReference type="AlphaFoldDB" id="A0A0H2RP94"/>
<dbReference type="OrthoDB" id="1887033at2759"/>
<dbReference type="GO" id="GO:0009251">
    <property type="term" value="P:glucan catabolic process"/>
    <property type="evidence" value="ECO:0007669"/>
    <property type="project" value="TreeGrafter"/>
</dbReference>
<dbReference type="SUPFAM" id="SSF51445">
    <property type="entry name" value="(Trans)glycosidases"/>
    <property type="match status" value="1"/>
</dbReference>
<feature type="compositionally biased region" description="Low complexity" evidence="5">
    <location>
        <begin position="421"/>
        <end position="477"/>
    </location>
</feature>
<gene>
    <name evidence="7" type="ORF">SCHPADRAFT_348412</name>
</gene>
<name>A0A0H2RP94_9AGAM</name>
<keyword evidence="2 4" id="KW-0378">Hydrolase</keyword>
<dbReference type="STRING" id="27342.A0A0H2RP94"/>
<protein>
    <submittedName>
        <fullName evidence="7">Glycoside hydrolase</fullName>
    </submittedName>
</protein>